<protein>
    <submittedName>
        <fullName evidence="1">Uncharacterized protein</fullName>
    </submittedName>
</protein>
<proteinExistence type="predicted"/>
<organism evidence="1 2">
    <name type="scientific">Limosilactobacillus mucosae</name>
    <name type="common">Lactobacillus mucosae</name>
    <dbReference type="NCBI Taxonomy" id="97478"/>
    <lineage>
        <taxon>Bacteria</taxon>
        <taxon>Bacillati</taxon>
        <taxon>Bacillota</taxon>
        <taxon>Bacilli</taxon>
        <taxon>Lactobacillales</taxon>
        <taxon>Lactobacillaceae</taxon>
        <taxon>Limosilactobacillus</taxon>
    </lineage>
</organism>
<dbReference type="EMBL" id="JROC01000036">
    <property type="protein sequence ID" value="KGL66421.1"/>
    <property type="molecule type" value="Genomic_DNA"/>
</dbReference>
<accession>A0A099YAJ5</accession>
<sequence>MHLRNLSLLQLEFAQAGMNADVNAWRQAERQLPLQDQINCVLALAHEPEPKPVIQRLIVAKRLSNRHKLARQ</sequence>
<dbReference type="Proteomes" id="UP000030001">
    <property type="component" value="Unassembled WGS sequence"/>
</dbReference>
<dbReference type="AlphaFoldDB" id="A0A099YAJ5"/>
<name>A0A099YAJ5_LIMMU</name>
<reference evidence="1 2" key="1">
    <citation type="submission" date="2014-09" db="EMBL/GenBank/DDBJ databases">
        <title>Lactobacillus mucosae CRL573 Genome Sequencing.</title>
        <authorList>
            <person name="Bleckwedel J."/>
            <person name="Teran L.C."/>
            <person name="Bonacina J."/>
            <person name="Saavedra L."/>
            <person name="Mozzi F.B."/>
            <person name="Raya R.R."/>
        </authorList>
    </citation>
    <scope>NUCLEOTIDE SEQUENCE [LARGE SCALE GENOMIC DNA]</scope>
    <source>
        <strain evidence="1 2">CRL573</strain>
    </source>
</reference>
<gene>
    <name evidence="1" type="ORF">LX03_08595</name>
</gene>
<evidence type="ECO:0000313" key="1">
    <source>
        <dbReference type="EMBL" id="KGL66421.1"/>
    </source>
</evidence>
<evidence type="ECO:0000313" key="2">
    <source>
        <dbReference type="Proteomes" id="UP000030001"/>
    </source>
</evidence>
<comment type="caution">
    <text evidence="1">The sequence shown here is derived from an EMBL/GenBank/DDBJ whole genome shotgun (WGS) entry which is preliminary data.</text>
</comment>